<dbReference type="InterPro" id="IPR050196">
    <property type="entry name" value="Cytochrome_P450_Monoox"/>
</dbReference>
<dbReference type="Proteomes" id="UP000688137">
    <property type="component" value="Unassembled WGS sequence"/>
</dbReference>
<evidence type="ECO:0000256" key="3">
    <source>
        <dbReference type="ARBA" id="ARBA00022723"/>
    </source>
</evidence>
<keyword evidence="6 7" id="KW-0503">Monooxygenase</keyword>
<organism evidence="8 9">
    <name type="scientific">Paramecium primaurelia</name>
    <dbReference type="NCBI Taxonomy" id="5886"/>
    <lineage>
        <taxon>Eukaryota</taxon>
        <taxon>Sar</taxon>
        <taxon>Alveolata</taxon>
        <taxon>Ciliophora</taxon>
        <taxon>Intramacronucleata</taxon>
        <taxon>Oligohymenophorea</taxon>
        <taxon>Peniculida</taxon>
        <taxon>Parameciidae</taxon>
        <taxon>Paramecium</taxon>
    </lineage>
</organism>
<accession>A0A8S1L1B3</accession>
<dbReference type="InterPro" id="IPR017972">
    <property type="entry name" value="Cyt_P450_CS"/>
</dbReference>
<evidence type="ECO:0000256" key="6">
    <source>
        <dbReference type="ARBA" id="ARBA00023033"/>
    </source>
</evidence>
<protein>
    <recommendedName>
        <fullName evidence="10">Cytochrome P450</fullName>
    </recommendedName>
</protein>
<keyword evidence="3 7" id="KW-0479">Metal-binding</keyword>
<dbReference type="EMBL" id="CAJJDM010000029">
    <property type="protein sequence ID" value="CAD8060731.1"/>
    <property type="molecule type" value="Genomic_DNA"/>
</dbReference>
<dbReference type="PANTHER" id="PTHR24291:SF50">
    <property type="entry name" value="BIFUNCTIONAL ALBAFLAVENONE MONOOXYGENASE_TERPENE SYNTHASE"/>
    <property type="match status" value="1"/>
</dbReference>
<dbReference type="InterPro" id="IPR001128">
    <property type="entry name" value="Cyt_P450"/>
</dbReference>
<evidence type="ECO:0008006" key="10">
    <source>
        <dbReference type="Google" id="ProtNLM"/>
    </source>
</evidence>
<dbReference type="AlphaFoldDB" id="A0A8S1L1B3"/>
<comment type="caution">
    <text evidence="8">The sequence shown here is derived from an EMBL/GenBank/DDBJ whole genome shotgun (WGS) entry which is preliminary data.</text>
</comment>
<keyword evidence="4 7" id="KW-0560">Oxidoreductase</keyword>
<evidence type="ECO:0000256" key="2">
    <source>
        <dbReference type="ARBA" id="ARBA00022617"/>
    </source>
</evidence>
<evidence type="ECO:0000256" key="1">
    <source>
        <dbReference type="ARBA" id="ARBA00010617"/>
    </source>
</evidence>
<name>A0A8S1L1B3_PARPR</name>
<dbReference type="GO" id="GO:0005506">
    <property type="term" value="F:iron ion binding"/>
    <property type="evidence" value="ECO:0007669"/>
    <property type="project" value="InterPro"/>
</dbReference>
<dbReference type="PANTHER" id="PTHR24291">
    <property type="entry name" value="CYTOCHROME P450 FAMILY 4"/>
    <property type="match status" value="1"/>
</dbReference>
<dbReference type="Pfam" id="PF00067">
    <property type="entry name" value="p450"/>
    <property type="match status" value="1"/>
</dbReference>
<reference evidence="8" key="1">
    <citation type="submission" date="2021-01" db="EMBL/GenBank/DDBJ databases">
        <authorList>
            <consortium name="Genoscope - CEA"/>
            <person name="William W."/>
        </authorList>
    </citation>
    <scope>NUCLEOTIDE SEQUENCE</scope>
</reference>
<dbReference type="PROSITE" id="PS00086">
    <property type="entry name" value="CYTOCHROME_P450"/>
    <property type="match status" value="1"/>
</dbReference>
<evidence type="ECO:0000256" key="4">
    <source>
        <dbReference type="ARBA" id="ARBA00023002"/>
    </source>
</evidence>
<keyword evidence="9" id="KW-1185">Reference proteome</keyword>
<evidence type="ECO:0000256" key="5">
    <source>
        <dbReference type="ARBA" id="ARBA00023004"/>
    </source>
</evidence>
<keyword evidence="5 7" id="KW-0408">Iron</keyword>
<evidence type="ECO:0000313" key="8">
    <source>
        <dbReference type="EMBL" id="CAD8060731.1"/>
    </source>
</evidence>
<dbReference type="GO" id="GO:0020037">
    <property type="term" value="F:heme binding"/>
    <property type="evidence" value="ECO:0007669"/>
    <property type="project" value="InterPro"/>
</dbReference>
<evidence type="ECO:0000256" key="7">
    <source>
        <dbReference type="RuleBase" id="RU000461"/>
    </source>
</evidence>
<dbReference type="CDD" id="cd20621">
    <property type="entry name" value="CYP5011A1-like"/>
    <property type="match status" value="1"/>
</dbReference>
<evidence type="ECO:0000313" key="9">
    <source>
        <dbReference type="Proteomes" id="UP000688137"/>
    </source>
</evidence>
<keyword evidence="2 7" id="KW-0349">Heme</keyword>
<dbReference type="OMA" id="KETHYIK"/>
<dbReference type="GO" id="GO:0016705">
    <property type="term" value="F:oxidoreductase activity, acting on paired donors, with incorporation or reduction of molecular oxygen"/>
    <property type="evidence" value="ECO:0007669"/>
    <property type="project" value="InterPro"/>
</dbReference>
<gene>
    <name evidence="8" type="ORF">PPRIM_AZ9-3.1.T0300283</name>
</gene>
<dbReference type="GO" id="GO:0004497">
    <property type="term" value="F:monooxygenase activity"/>
    <property type="evidence" value="ECO:0007669"/>
    <property type="project" value="UniProtKB-KW"/>
</dbReference>
<proteinExistence type="inferred from homology"/>
<sequence length="500" mass="58176">MICYICLAGLAIFLYVYVIHIYAKLLFLKLKHGKDCQISFLPLFGDYFYLTKSFKKYGDATEIFKQRYQNNPNIKFIASNILNKVFLFVHDPEYYKSILVNHENYTKVEILYHPKLSSTSILFGEPQKVKQQRNLLGEAFTFEKLKQRTPIINQVLLEKLEKDDKTNILDFLTKTSSDIIIKTFFCKELQDIIVQGNDITTEMIDLITELGNMQMNDFYVSIKLALMGRKAFGFLPSKKEKLLDARIDRLIDDTLMPIIKNKIANYKPNQNQDFIDLYINAYLNQKPNEPKITELELCQLFVSIVSAGTDTSSHQIAITLYYLGIERQAQEEIRQEIFNVVGDEVEIQPQHLGKLVLLNAFIQEAFRMKSTVIQPLTRIAKETHYIKNLKIEKGTYVSAFTTAPSWNDKYFDDSNKFDYKRWLNQRPIKEDNGYVFVPFSAGGRNCIGQHMAMMTMKIMIGQILRKYDVTVDTSVKVTFPLVLFIQYSPKNLVKLEKRKQ</sequence>
<comment type="similarity">
    <text evidence="1 7">Belongs to the cytochrome P450 family.</text>
</comment>
<dbReference type="FunFam" id="1.10.630.10:FF:000091">
    <property type="entry name" value="Uncharacterized protein"/>
    <property type="match status" value="1"/>
</dbReference>